<feature type="transmembrane region" description="Helical" evidence="1">
    <location>
        <begin position="214"/>
        <end position="231"/>
    </location>
</feature>
<name>J9DFC1_9PROT</name>
<gene>
    <name evidence="2" type="ORF">IMCC14465_16910</name>
</gene>
<feature type="transmembrane region" description="Helical" evidence="1">
    <location>
        <begin position="60"/>
        <end position="76"/>
    </location>
</feature>
<feature type="transmembrane region" description="Helical" evidence="1">
    <location>
        <begin position="237"/>
        <end position="259"/>
    </location>
</feature>
<keyword evidence="1" id="KW-1133">Transmembrane helix</keyword>
<dbReference type="PROSITE" id="PS50244">
    <property type="entry name" value="S5A_REDUCTASE"/>
    <property type="match status" value="1"/>
</dbReference>
<feature type="transmembrane region" description="Helical" evidence="1">
    <location>
        <begin position="131"/>
        <end position="157"/>
    </location>
</feature>
<dbReference type="PANTHER" id="PTHR32251:SF23">
    <property type="entry name" value="3-OXO-5-ALPHA-STEROID 4-DEHYDROGENASE (DUF1295)"/>
    <property type="match status" value="1"/>
</dbReference>
<dbReference type="InterPro" id="IPR010721">
    <property type="entry name" value="UstE-like"/>
</dbReference>
<keyword evidence="1" id="KW-0472">Membrane</keyword>
<evidence type="ECO:0000313" key="2">
    <source>
        <dbReference type="EMBL" id="EJW20566.1"/>
    </source>
</evidence>
<dbReference type="Pfam" id="PF06966">
    <property type="entry name" value="DUF1295"/>
    <property type="match status" value="1"/>
</dbReference>
<feature type="transmembrane region" description="Helical" evidence="1">
    <location>
        <begin position="169"/>
        <end position="193"/>
    </location>
</feature>
<comment type="caution">
    <text evidence="2">The sequence shown here is derived from an EMBL/GenBank/DDBJ whole genome shotgun (WGS) entry which is preliminary data.</text>
</comment>
<keyword evidence="1" id="KW-0812">Transmembrane</keyword>
<dbReference type="eggNOG" id="COG3752">
    <property type="taxonomic scope" value="Bacteria"/>
</dbReference>
<dbReference type="EMBL" id="ALYF01000008">
    <property type="protein sequence ID" value="EJW20566.1"/>
    <property type="molecule type" value="Genomic_DNA"/>
</dbReference>
<dbReference type="PATRIC" id="fig|1220535.3.peg.1683"/>
<dbReference type="GO" id="GO:0016020">
    <property type="term" value="C:membrane"/>
    <property type="evidence" value="ECO:0007669"/>
    <property type="project" value="TreeGrafter"/>
</dbReference>
<dbReference type="OrthoDB" id="9779233at2"/>
<dbReference type="Gene3D" id="1.20.120.1630">
    <property type="match status" value="1"/>
</dbReference>
<evidence type="ECO:0000256" key="1">
    <source>
        <dbReference type="SAM" id="Phobius"/>
    </source>
</evidence>
<proteinExistence type="predicted"/>
<feature type="transmembrane region" description="Helical" evidence="1">
    <location>
        <begin position="5"/>
        <end position="24"/>
    </location>
</feature>
<evidence type="ECO:0000313" key="3">
    <source>
        <dbReference type="Proteomes" id="UP000004836"/>
    </source>
</evidence>
<dbReference type="STRING" id="1220535.IMCC14465_16910"/>
<dbReference type="PANTHER" id="PTHR32251">
    <property type="entry name" value="3-OXO-5-ALPHA-STEROID 4-DEHYDROGENASE"/>
    <property type="match status" value="1"/>
</dbReference>
<keyword evidence="3" id="KW-1185">Reference proteome</keyword>
<feature type="transmembrane region" description="Helical" evidence="1">
    <location>
        <begin position="30"/>
        <end position="48"/>
    </location>
</feature>
<dbReference type="Proteomes" id="UP000004836">
    <property type="component" value="Unassembled WGS sequence"/>
</dbReference>
<protein>
    <submittedName>
        <fullName evidence="2">Putative membrane protein</fullName>
    </submittedName>
</protein>
<organism evidence="2 3">
    <name type="scientific">alpha proteobacterium IMCC14465</name>
    <dbReference type="NCBI Taxonomy" id="1220535"/>
    <lineage>
        <taxon>Bacteria</taxon>
        <taxon>Pseudomonadati</taxon>
        <taxon>Pseudomonadota</taxon>
        <taxon>Alphaproteobacteria</taxon>
        <taxon>PS1 clade</taxon>
    </lineage>
</organism>
<dbReference type="AlphaFoldDB" id="J9DFC1"/>
<accession>J9DFC1</accession>
<reference evidence="2 3" key="1">
    <citation type="journal article" date="2012" name="J. Bacteriol.">
        <title>Genome Sequence of Strain IMCC14465, Isolated from the East Sea, Belonging to the PS1 Clade of Alphaproteobacteria.</title>
        <authorList>
            <person name="Yang S.J."/>
            <person name="Kang I."/>
            <person name="Cho J.C."/>
        </authorList>
    </citation>
    <scope>NUCLEOTIDE SEQUENCE [LARGE SCALE GENOMIC DNA]</scope>
    <source>
        <strain evidence="2 3">IMCC14465</strain>
    </source>
</reference>
<feature type="transmembrane region" description="Helical" evidence="1">
    <location>
        <begin position="88"/>
        <end position="110"/>
    </location>
</feature>
<sequence>MSKDLIPVSIAYAVTIIGAALTLYICQSGYLLNALWADLVGTVIIFAFGRYYKNASFYDAYWSVIPPLLAVYWLVFHVSPEVDPTRQAMVLILVWLWGIRLTANWAAHWDGMTHEDWRYAPIREKAGQFEAVADFAGIHLFPTLIVFFACLPIFAAVSVGENALNWLDWVAFIVVAGAILIETIADLQLHAFLPTRKEGEIMQTGVWKYSRHPNYFGEMSFWIGLILFGLAAHPQGWWWIMPGGIAMTAMFFFVSIPLIDERSQKNRPGYEDHMKKVSAIIPWFPAER</sequence>